<dbReference type="GO" id="GO:0005524">
    <property type="term" value="F:ATP binding"/>
    <property type="evidence" value="ECO:0007669"/>
    <property type="project" value="UniProtKB-UniRule"/>
</dbReference>
<feature type="coiled-coil region" evidence="7">
    <location>
        <begin position="683"/>
        <end position="766"/>
    </location>
</feature>
<feature type="region of interest" description="Disordered" evidence="8">
    <location>
        <begin position="1040"/>
        <end position="1080"/>
    </location>
</feature>
<feature type="compositionally biased region" description="Low complexity" evidence="8">
    <location>
        <begin position="989"/>
        <end position="1002"/>
    </location>
</feature>
<evidence type="ECO:0000256" key="5">
    <source>
        <dbReference type="ARBA" id="ARBA00023054"/>
    </source>
</evidence>
<dbReference type="PANTHER" id="PTHR47969:SF15">
    <property type="entry name" value="CHROMOSOME-ASSOCIATED KINESIN KIF4A-RELATED"/>
    <property type="match status" value="1"/>
</dbReference>
<comment type="caution">
    <text evidence="10">The sequence shown here is derived from an EMBL/GenBank/DDBJ whole genome shotgun (WGS) entry which is preliminary data.</text>
</comment>
<dbReference type="GO" id="GO:0003777">
    <property type="term" value="F:microtubule motor activity"/>
    <property type="evidence" value="ECO:0007669"/>
    <property type="project" value="InterPro"/>
</dbReference>
<feature type="compositionally biased region" description="Low complexity" evidence="8">
    <location>
        <begin position="942"/>
        <end position="982"/>
    </location>
</feature>
<feature type="region of interest" description="Disordered" evidence="8">
    <location>
        <begin position="262"/>
        <end position="342"/>
    </location>
</feature>
<keyword evidence="6" id="KW-0505">Motor protein</keyword>
<evidence type="ECO:0000313" key="10">
    <source>
        <dbReference type="EMBL" id="KAJ7633003.1"/>
    </source>
</evidence>
<dbReference type="GO" id="GO:0005737">
    <property type="term" value="C:cytoplasm"/>
    <property type="evidence" value="ECO:0007669"/>
    <property type="project" value="UniProtKB-SubCell"/>
</dbReference>
<sequence>MAPSTSTGTATSVQVALRIRPPTSQDSTSIPARFQRSVLSATSSTSVSVDSTTGPVTSGPAPAASAASAAAAAKKQVFSFDQVHGPPTTQHSMFTSTALPLVSRFLEGFNCTILAYGQTSSGKTHTMTGVDLDADPSDPNNGMGIIPRAVSTIFSSAKQLREERGGSWSYQIKSSFIEIYNEDLIDLLVEDTAGGRREVQIREDKDGHIIWGGLREVNVKNPGEVMTLLRKGSSIRRTNETDMNAQSSRSHAIFSLTLTQKKFVGSGPPPRSSSPLPPNGRSPSRLARPGSMYAGAPASRVASPTGGRPATPSFASAMGRGGGLRPSSALGHTSDRQSVDEDGGEWVTIVSKFHFVDLAGSERLKRTAAAGERVKEGISINSGLLALGNVISALGDPARAKSHMSHVPYRDSKLTRLLQDSLGGNAHTVMIACVSPAEWNVGETVNTLKYANRARNIKNNAVVNAKEDGWDDVEWLQGTVQRLRKELKTMKDGGVVAGPAPPEPALEGAGKKVLAQMTELQNNYEDLREKFVDRTEELTRLRRELGEKQRGSTGGAVGGTGKYEEIVGPVIEEYEKTISAMEAELNLNRVALRHTNEMVEEKEDELTAVTERHSATELYVEELRARVAKLTEREASTEAYVRDLEEKMKTYDETSITSSESMTDLKREVTRYRDSENHSAKYIADLEARLARTDESVLGLQQTVEVLEAECERRREEVALLQSRLEALRADGDNWRSDLEERERKVRDLEEKMEEWERKKREAGDARARLGNVVDEVQSARKSLQLNLAGAVTPPSEGETPLATVGPVPDEADKPPFAVEAGADASEEDSPVQQQLLALQQTHTATLADLSSVTAKYRDALREISDLAAQIQEAKLGGNTAEPQSDSPTMETPIDKPAEIPPFRRRMTRSRESSSGEPQYNSTGRRLFFRQAASTESLHGRSLSQSQSLSQELSSVHSRKTSFSTSSSHSPSNSLHSSPFLSAHPRPNLSISLPTSVSSPSLMHPNERSVSSLEKEIMRLQEVLKEREAEIAILEDSLKESKAAPPEPNGALMSRKPADPITPPITGGVNGNANPMHLSPKTISQFDTIRRSMSHEPMPTPSADSESDVNGSASVFSDHDESLERLNELMLSMAQKESQHREVVEDLNAQLAQVRRQHDDLTALSRDQTANMSMEIANLQRKHGDVLSDLEEAKERENRLVDSLDKAVAQHSIEIEELQNQLDAATQAHEDLKEQHEKALQQRALEANDTISAAQQQHEAALSKLAAEHAETLKQQDAQASVTLQTTEEEYYNALTKVRADHATALDVHAAEAAAALQRLRDEHAEELRMADITREGSLSESQSSKDLALQELQDAHAAAVTRKEASFAEELKEHKAEHVRALTTKDEDYALQMDKLRSSHEGLVAKLKEEWRVEKEQLNTALTAIKTESGSAAVQARADLDKTIQTQQEAQATLLRDIELGHNEELAKLKAAHESALQAAIAKLEEENGSLVQNHVQEMNLLKTQHQETLGEVNSSLADLHAKHRESLESTRTRHEEAMAEERARLTLTLDDLKIQHEKELETLHKDRDLLAQEVEAHKAAADEYTLIREQTKQAHEQSIGEKTSLIQSMQEQLSGVGVERVNLEAEAARLRAELDTVRNDHSASGSQLEAELSKLREELDQSRSAHSTVGAERDDYEAEVARLQGELDQTRSAHSSVGSERDAFEAQVAQLQAELERTRSEQSKLIQEASKRESLVGELDRHRSLMADMQENLQRVKDEKDSLQSEKNRSDTLVRELQAQVLARSSSPPNGRPGAERNMSYTRAAGIPSMKLPPPTPPPSVPPPPAPRANGDATLSMSSQGSSAFTSSSRDSQQPESPATSVGPSSQIGSALVDTKRLEQQSKQLDEQEAMIKTLNKQLTHCESDLQTHMDLVSTLETSLGDSEKNLRKARMHATELARERDTLNVKLEALRTELEETKREVVSVRNSVVQEKQSLEQRLDEERKAKERARTQLDVRMEELQKRKSKFACL</sequence>
<feature type="region of interest" description="Disordered" evidence="8">
    <location>
        <begin position="1974"/>
        <end position="1995"/>
    </location>
</feature>
<feature type="compositionally biased region" description="Polar residues" evidence="8">
    <location>
        <begin position="1852"/>
        <end position="1870"/>
    </location>
</feature>
<reference evidence="10" key="1">
    <citation type="submission" date="2023-03" db="EMBL/GenBank/DDBJ databases">
        <title>Massive genome expansion in bonnet fungi (Mycena s.s.) driven by repeated elements and novel gene families across ecological guilds.</title>
        <authorList>
            <consortium name="Lawrence Berkeley National Laboratory"/>
            <person name="Harder C.B."/>
            <person name="Miyauchi S."/>
            <person name="Viragh M."/>
            <person name="Kuo A."/>
            <person name="Thoen E."/>
            <person name="Andreopoulos B."/>
            <person name="Lu D."/>
            <person name="Skrede I."/>
            <person name="Drula E."/>
            <person name="Henrissat B."/>
            <person name="Morin E."/>
            <person name="Kohler A."/>
            <person name="Barry K."/>
            <person name="LaButti K."/>
            <person name="Morin E."/>
            <person name="Salamov A."/>
            <person name="Lipzen A."/>
            <person name="Mereny Z."/>
            <person name="Hegedus B."/>
            <person name="Baldrian P."/>
            <person name="Stursova M."/>
            <person name="Weitz H."/>
            <person name="Taylor A."/>
            <person name="Grigoriev I.V."/>
            <person name="Nagy L.G."/>
            <person name="Martin F."/>
            <person name="Kauserud H."/>
        </authorList>
    </citation>
    <scope>NUCLEOTIDE SEQUENCE</scope>
    <source>
        <strain evidence="10">9284</strain>
    </source>
</reference>
<feature type="region of interest" description="Disordered" evidence="8">
    <location>
        <begin position="876"/>
        <end position="926"/>
    </location>
</feature>
<evidence type="ECO:0000256" key="3">
    <source>
        <dbReference type="ARBA" id="ARBA00022741"/>
    </source>
</evidence>
<dbReference type="InterPro" id="IPR027640">
    <property type="entry name" value="Kinesin-like_fam"/>
</dbReference>
<dbReference type="Proteomes" id="UP001221142">
    <property type="component" value="Unassembled WGS sequence"/>
</dbReference>
<keyword evidence="11" id="KW-1185">Reference proteome</keyword>
<evidence type="ECO:0000256" key="7">
    <source>
        <dbReference type="SAM" id="Coils"/>
    </source>
</evidence>
<dbReference type="Pfam" id="PF00225">
    <property type="entry name" value="Kinesin"/>
    <property type="match status" value="2"/>
</dbReference>
<comment type="subcellular location">
    <subcellularLocation>
        <location evidence="1">Cytoplasm</location>
    </subcellularLocation>
</comment>
<dbReference type="GO" id="GO:0008017">
    <property type="term" value="F:microtubule binding"/>
    <property type="evidence" value="ECO:0007669"/>
    <property type="project" value="InterPro"/>
</dbReference>
<feature type="compositionally biased region" description="Pro residues" evidence="8">
    <location>
        <begin position="267"/>
        <end position="280"/>
    </location>
</feature>
<feature type="region of interest" description="Disordered" evidence="8">
    <location>
        <begin position="790"/>
        <end position="816"/>
    </location>
</feature>
<feature type="compositionally biased region" description="Polar residues" evidence="8">
    <location>
        <begin position="241"/>
        <end position="251"/>
    </location>
</feature>
<accession>A0AAD7BXA8</accession>
<feature type="coiled-coil region" evidence="7">
    <location>
        <begin position="1880"/>
        <end position="1907"/>
    </location>
</feature>
<dbReference type="PROSITE" id="PS50067">
    <property type="entry name" value="KINESIN_MOTOR_2"/>
    <property type="match status" value="1"/>
</dbReference>
<dbReference type="PRINTS" id="PR00380">
    <property type="entry name" value="KINESINHEAVY"/>
</dbReference>
<dbReference type="SMART" id="SM00129">
    <property type="entry name" value="KISc"/>
    <property type="match status" value="1"/>
</dbReference>
<feature type="coiled-coil region" evidence="7">
    <location>
        <begin position="510"/>
        <end position="544"/>
    </location>
</feature>
<gene>
    <name evidence="10" type="ORF">FB45DRAFT_792337</name>
</gene>
<proteinExistence type="inferred from homology"/>
<dbReference type="Gene3D" id="3.40.850.10">
    <property type="entry name" value="Kinesin motor domain"/>
    <property type="match status" value="1"/>
</dbReference>
<keyword evidence="2" id="KW-0963">Cytoplasm</keyword>
<feature type="region of interest" description="Disordered" evidence="8">
    <location>
        <begin position="1808"/>
        <end position="1870"/>
    </location>
</feature>
<dbReference type="InterPro" id="IPR036961">
    <property type="entry name" value="Kinesin_motor_dom_sf"/>
</dbReference>
<feature type="compositionally biased region" description="Pro residues" evidence="8">
    <location>
        <begin position="1813"/>
        <end position="1829"/>
    </location>
</feature>
<feature type="compositionally biased region" description="Basic and acidic residues" evidence="8">
    <location>
        <begin position="1976"/>
        <end position="1995"/>
    </location>
</feature>
<evidence type="ECO:0000259" key="9">
    <source>
        <dbReference type="PROSITE" id="PS50067"/>
    </source>
</evidence>
<feature type="compositionally biased region" description="Polar residues" evidence="8">
    <location>
        <begin position="1102"/>
        <end position="1115"/>
    </location>
</feature>
<feature type="region of interest" description="Disordered" evidence="8">
    <location>
        <begin position="938"/>
        <end position="1011"/>
    </location>
</feature>
<evidence type="ECO:0000256" key="8">
    <source>
        <dbReference type="SAM" id="MobiDB-lite"/>
    </source>
</evidence>
<evidence type="ECO:0000256" key="1">
    <source>
        <dbReference type="ARBA" id="ARBA00004496"/>
    </source>
</evidence>
<feature type="compositionally biased region" description="Polar residues" evidence="8">
    <location>
        <begin position="881"/>
        <end position="890"/>
    </location>
</feature>
<dbReference type="GO" id="GO:0005875">
    <property type="term" value="C:microtubule associated complex"/>
    <property type="evidence" value="ECO:0007669"/>
    <property type="project" value="TreeGrafter"/>
</dbReference>
<dbReference type="GO" id="GO:0007018">
    <property type="term" value="P:microtubule-based movement"/>
    <property type="evidence" value="ECO:0007669"/>
    <property type="project" value="InterPro"/>
</dbReference>
<keyword evidence="4 6" id="KW-0067">ATP-binding</keyword>
<feature type="region of interest" description="Disordered" evidence="8">
    <location>
        <begin position="232"/>
        <end position="251"/>
    </location>
</feature>
<dbReference type="InterPro" id="IPR001752">
    <property type="entry name" value="Kinesin_motor_dom"/>
</dbReference>
<feature type="region of interest" description="Disordered" evidence="8">
    <location>
        <begin position="1657"/>
        <end position="1677"/>
    </location>
</feature>
<dbReference type="InterPro" id="IPR019821">
    <property type="entry name" value="Kinesin_motor_CS"/>
</dbReference>
<feature type="domain" description="Kinesin motor" evidence="9">
    <location>
        <begin position="12"/>
        <end position="457"/>
    </location>
</feature>
<evidence type="ECO:0000256" key="4">
    <source>
        <dbReference type="ARBA" id="ARBA00022840"/>
    </source>
</evidence>
<protein>
    <submittedName>
        <fullName evidence="10">Kinesin</fullName>
    </submittedName>
</protein>
<feature type="binding site" evidence="6">
    <location>
        <begin position="117"/>
        <end position="124"/>
    </location>
    <ligand>
        <name>ATP</name>
        <dbReference type="ChEBI" id="CHEBI:30616"/>
    </ligand>
</feature>
<evidence type="ECO:0000256" key="2">
    <source>
        <dbReference type="ARBA" id="ARBA00022490"/>
    </source>
</evidence>
<feature type="region of interest" description="Disordered" evidence="8">
    <location>
        <begin position="41"/>
        <end position="62"/>
    </location>
</feature>
<dbReference type="PANTHER" id="PTHR47969">
    <property type="entry name" value="CHROMOSOME-ASSOCIATED KINESIN KIF4A-RELATED"/>
    <property type="match status" value="1"/>
</dbReference>
<dbReference type="EMBL" id="JARKIF010000008">
    <property type="protein sequence ID" value="KAJ7633003.1"/>
    <property type="molecule type" value="Genomic_DNA"/>
</dbReference>
<dbReference type="Gene3D" id="1.20.5.1700">
    <property type="match status" value="1"/>
</dbReference>
<feature type="coiled-coil region" evidence="7">
    <location>
        <begin position="1137"/>
        <end position="1257"/>
    </location>
</feature>
<dbReference type="GO" id="GO:0051231">
    <property type="term" value="P:spindle elongation"/>
    <property type="evidence" value="ECO:0007669"/>
    <property type="project" value="TreeGrafter"/>
</dbReference>
<name>A0AAD7BXA8_9AGAR</name>
<comment type="similarity">
    <text evidence="6">Belongs to the TRAFAC class myosin-kinesin ATPase superfamily. Kinesin family.</text>
</comment>
<dbReference type="InterPro" id="IPR027417">
    <property type="entry name" value="P-loop_NTPase"/>
</dbReference>
<keyword evidence="3 6" id="KW-0547">Nucleotide-binding</keyword>
<feature type="compositionally biased region" description="Low complexity" evidence="8">
    <location>
        <begin position="1838"/>
        <end position="1851"/>
    </location>
</feature>
<evidence type="ECO:0000313" key="11">
    <source>
        <dbReference type="Proteomes" id="UP001221142"/>
    </source>
</evidence>
<organism evidence="10 11">
    <name type="scientific">Roridomyces roridus</name>
    <dbReference type="NCBI Taxonomy" id="1738132"/>
    <lineage>
        <taxon>Eukaryota</taxon>
        <taxon>Fungi</taxon>
        <taxon>Dikarya</taxon>
        <taxon>Basidiomycota</taxon>
        <taxon>Agaricomycotina</taxon>
        <taxon>Agaricomycetes</taxon>
        <taxon>Agaricomycetidae</taxon>
        <taxon>Agaricales</taxon>
        <taxon>Marasmiineae</taxon>
        <taxon>Mycenaceae</taxon>
        <taxon>Roridomyces</taxon>
    </lineage>
</organism>
<dbReference type="GO" id="GO:0007052">
    <property type="term" value="P:mitotic spindle organization"/>
    <property type="evidence" value="ECO:0007669"/>
    <property type="project" value="TreeGrafter"/>
</dbReference>
<keyword evidence="5 7" id="KW-0175">Coiled coil</keyword>
<feature type="region of interest" description="Disordered" evidence="8">
    <location>
        <begin position="1093"/>
        <end position="1115"/>
    </location>
</feature>
<dbReference type="SUPFAM" id="SSF57997">
    <property type="entry name" value="Tropomyosin"/>
    <property type="match status" value="1"/>
</dbReference>
<dbReference type="SUPFAM" id="SSF52540">
    <property type="entry name" value="P-loop containing nucleoside triphosphate hydrolases"/>
    <property type="match status" value="1"/>
</dbReference>
<feature type="coiled-coil region" evidence="7">
    <location>
        <begin position="1526"/>
        <end position="1575"/>
    </location>
</feature>
<evidence type="ECO:0000256" key="6">
    <source>
        <dbReference type="PROSITE-ProRule" id="PRU00283"/>
    </source>
</evidence>
<feature type="coiled-coil region" evidence="7">
    <location>
        <begin position="571"/>
        <end position="647"/>
    </location>
</feature>
<dbReference type="PROSITE" id="PS00411">
    <property type="entry name" value="KINESIN_MOTOR_1"/>
    <property type="match status" value="1"/>
</dbReference>